<feature type="region of interest" description="Disordered" evidence="1">
    <location>
        <begin position="330"/>
        <end position="349"/>
    </location>
</feature>
<feature type="region of interest" description="Disordered" evidence="1">
    <location>
        <begin position="133"/>
        <end position="195"/>
    </location>
</feature>
<sequence>MPSQEIVQTEENILVFDNIFSRGYGFSPQVLTRIPQLSIEAKGLYSYFSSFAGQGGVAFPSTSTILAEMNISKNRFYKYRSELEAWGFITVDIENTRHGRRTVYHLPVEPKPTDKVHELIDEATKARMHKVNNLPNAPHADSPTVDNLPAQQDCGKPDFVDKCSYTQTPGHEPRPQNEDLAYPRPQNEDDPCPQNEDMLNIVTSNKGKVTNDISRVAVDNRDQTGSESGAKAPIDTLASSLIDGLSEEEKKAFERLCTVSLKKPNAVRKHQAEKLFTRLMQQGYLPMQVISAYERYGTEYKKTNSTPRYAMQLDDWMRKETGFRFYADSPKARTESADAKQRSEQNNRQKLIEADPRFKEMCNRTTALFSDWRVAEIGGLSTANSYHDKWKQAVEAEKRYLAEHS</sequence>
<evidence type="ECO:0000256" key="1">
    <source>
        <dbReference type="SAM" id="MobiDB-lite"/>
    </source>
</evidence>
<dbReference type="OrthoDB" id="1807191at2"/>
<dbReference type="Gene3D" id="1.10.10.10">
    <property type="entry name" value="Winged helix-like DNA-binding domain superfamily/Winged helix DNA-binding domain"/>
    <property type="match status" value="1"/>
</dbReference>
<proteinExistence type="predicted"/>
<dbReference type="EMBL" id="CYXO01000002">
    <property type="protein sequence ID" value="CUM77916.1"/>
    <property type="molecule type" value="Genomic_DNA"/>
</dbReference>
<dbReference type="Pfam" id="PF13730">
    <property type="entry name" value="HTH_36"/>
    <property type="match status" value="1"/>
</dbReference>
<dbReference type="Proteomes" id="UP000095597">
    <property type="component" value="Unassembled WGS sequence"/>
</dbReference>
<name>A0A173RJN1_9FIRM</name>
<evidence type="ECO:0000313" key="2">
    <source>
        <dbReference type="EMBL" id="CUM77916.1"/>
    </source>
</evidence>
<dbReference type="RefSeq" id="WP_055213613.1">
    <property type="nucleotide sequence ID" value="NZ_CYXO01000002.1"/>
</dbReference>
<dbReference type="InterPro" id="IPR036388">
    <property type="entry name" value="WH-like_DNA-bd_sf"/>
</dbReference>
<reference evidence="2 3" key="1">
    <citation type="submission" date="2015-09" db="EMBL/GenBank/DDBJ databases">
        <authorList>
            <consortium name="Pathogen Informatics"/>
        </authorList>
    </citation>
    <scope>NUCLEOTIDE SEQUENCE [LARGE SCALE GENOMIC DNA]</scope>
    <source>
        <strain evidence="2 3">2789STDY5834961</strain>
    </source>
</reference>
<accession>A0A173RJN1</accession>
<organism evidence="2 3">
    <name type="scientific">Dorea longicatena</name>
    <dbReference type="NCBI Taxonomy" id="88431"/>
    <lineage>
        <taxon>Bacteria</taxon>
        <taxon>Bacillati</taxon>
        <taxon>Bacillota</taxon>
        <taxon>Clostridia</taxon>
        <taxon>Lachnospirales</taxon>
        <taxon>Lachnospiraceae</taxon>
        <taxon>Dorea</taxon>
    </lineage>
</organism>
<protein>
    <submittedName>
        <fullName evidence="2">Replication initiation/membrane attachment protein</fullName>
    </submittedName>
</protein>
<dbReference type="AlphaFoldDB" id="A0A173RJN1"/>
<gene>
    <name evidence="2" type="ORF">ERS852573_00506</name>
</gene>
<evidence type="ECO:0000313" key="3">
    <source>
        <dbReference type="Proteomes" id="UP000095597"/>
    </source>
</evidence>